<evidence type="ECO:0000259" key="1">
    <source>
        <dbReference type="PROSITE" id="PS50826"/>
    </source>
</evidence>
<dbReference type="PROSITE" id="PS50826">
    <property type="entry name" value="RUN"/>
    <property type="match status" value="1"/>
</dbReference>
<dbReference type="InterPro" id="IPR004012">
    <property type="entry name" value="Run_dom"/>
</dbReference>
<dbReference type="InterPro" id="IPR037213">
    <property type="entry name" value="Run_dom_sf"/>
</dbReference>
<dbReference type="Gene3D" id="1.20.58.900">
    <property type="match status" value="1"/>
</dbReference>
<feature type="domain" description="RUN" evidence="1">
    <location>
        <begin position="1"/>
        <end position="38"/>
    </location>
</feature>
<name>A0ABN8N790_9CNID</name>
<protein>
    <recommendedName>
        <fullName evidence="1">RUN domain-containing protein</fullName>
    </recommendedName>
</protein>
<dbReference type="Proteomes" id="UP001159427">
    <property type="component" value="Unassembled WGS sequence"/>
</dbReference>
<dbReference type="Pfam" id="PF02759">
    <property type="entry name" value="RUN"/>
    <property type="match status" value="1"/>
</dbReference>
<dbReference type="EMBL" id="CALNXI010000752">
    <property type="protein sequence ID" value="CAH3043886.1"/>
    <property type="molecule type" value="Genomic_DNA"/>
</dbReference>
<organism evidence="2 3">
    <name type="scientific">Porites evermanni</name>
    <dbReference type="NCBI Taxonomy" id="104178"/>
    <lineage>
        <taxon>Eukaryota</taxon>
        <taxon>Metazoa</taxon>
        <taxon>Cnidaria</taxon>
        <taxon>Anthozoa</taxon>
        <taxon>Hexacorallia</taxon>
        <taxon>Scleractinia</taxon>
        <taxon>Fungiina</taxon>
        <taxon>Poritidae</taxon>
        <taxon>Porites</taxon>
    </lineage>
</organism>
<comment type="caution">
    <text evidence="2">The sequence shown here is derived from an EMBL/GenBank/DDBJ whole genome shotgun (WGS) entry which is preliminary data.</text>
</comment>
<keyword evidence="3" id="KW-1185">Reference proteome</keyword>
<accession>A0ABN8N790</accession>
<evidence type="ECO:0000313" key="3">
    <source>
        <dbReference type="Proteomes" id="UP001159427"/>
    </source>
</evidence>
<evidence type="ECO:0000313" key="2">
    <source>
        <dbReference type="EMBL" id="CAH3043886.1"/>
    </source>
</evidence>
<sequence>MNSRYHPWSFLRSPGWVQIKCELRTLASFAFNLNIDWELTGEHKTVVDGYVSQKKFQVRYWFYCLHLALYSRYFTY</sequence>
<proteinExistence type="predicted"/>
<gene>
    <name evidence="2" type="ORF">PEVE_00040742</name>
</gene>
<reference evidence="2 3" key="1">
    <citation type="submission" date="2022-05" db="EMBL/GenBank/DDBJ databases">
        <authorList>
            <consortium name="Genoscope - CEA"/>
            <person name="William W."/>
        </authorList>
    </citation>
    <scope>NUCLEOTIDE SEQUENCE [LARGE SCALE GENOMIC DNA]</scope>
</reference>